<accession>A0A6S7F132</accession>
<dbReference type="Proteomes" id="UP000494117">
    <property type="component" value="Unassembled WGS sequence"/>
</dbReference>
<dbReference type="EC" id="2.7.9.2" evidence="5"/>
<dbReference type="InterPro" id="IPR006311">
    <property type="entry name" value="TAT_signal"/>
</dbReference>
<evidence type="ECO:0000256" key="7">
    <source>
        <dbReference type="ARBA" id="ARBA00022679"/>
    </source>
</evidence>
<dbReference type="EMBL" id="CADILG010000091">
    <property type="protein sequence ID" value="CAB3927762.1"/>
    <property type="molecule type" value="Genomic_DNA"/>
</dbReference>
<name>A0A6S7F132_9BURK</name>
<dbReference type="Gene3D" id="3.30.470.20">
    <property type="entry name" value="ATP-grasp fold, B domain"/>
    <property type="match status" value="1"/>
</dbReference>
<keyword evidence="9" id="KW-0547">Nucleotide-binding</keyword>
<comment type="function">
    <text evidence="2">Catalyzes the phosphorylation of pyruvate to phosphoenolpyruvate.</text>
</comment>
<dbReference type="PANTHER" id="PTHR43030:SF1">
    <property type="entry name" value="PHOSPHOENOLPYRUVATE SYNTHASE"/>
    <property type="match status" value="1"/>
</dbReference>
<feature type="region of interest" description="Disordered" evidence="15">
    <location>
        <begin position="33"/>
        <end position="52"/>
    </location>
</feature>
<keyword evidence="11" id="KW-0067">ATP-binding</keyword>
<dbReference type="Gene3D" id="3.30.1490.20">
    <property type="entry name" value="ATP-grasp fold, A domain"/>
    <property type="match status" value="1"/>
</dbReference>
<evidence type="ECO:0000256" key="8">
    <source>
        <dbReference type="ARBA" id="ARBA00022723"/>
    </source>
</evidence>
<dbReference type="PROSITE" id="PS51318">
    <property type="entry name" value="TAT"/>
    <property type="match status" value="1"/>
</dbReference>
<comment type="pathway">
    <text evidence="3">Carbohydrate biosynthesis; gluconeogenesis.</text>
</comment>
<evidence type="ECO:0000256" key="16">
    <source>
        <dbReference type="SAM" id="SignalP"/>
    </source>
</evidence>
<dbReference type="Pfam" id="PF01326">
    <property type="entry name" value="PPDK_N"/>
    <property type="match status" value="1"/>
</dbReference>
<keyword evidence="8" id="KW-0479">Metal-binding</keyword>
<evidence type="ECO:0000256" key="12">
    <source>
        <dbReference type="ARBA" id="ARBA00022842"/>
    </source>
</evidence>
<comment type="similarity">
    <text evidence="4">Belongs to the PEP-utilizing enzyme family.</text>
</comment>
<dbReference type="GO" id="GO:0008986">
    <property type="term" value="F:pyruvate, water dikinase activity"/>
    <property type="evidence" value="ECO:0007669"/>
    <property type="project" value="UniProtKB-EC"/>
</dbReference>
<reference evidence="18 19" key="1">
    <citation type="submission" date="2020-04" db="EMBL/GenBank/DDBJ databases">
        <authorList>
            <person name="De Canck E."/>
        </authorList>
    </citation>
    <scope>NUCLEOTIDE SEQUENCE [LARGE SCALE GENOMIC DNA]</scope>
    <source>
        <strain evidence="18 19">LMG 26858</strain>
    </source>
</reference>
<evidence type="ECO:0000256" key="5">
    <source>
        <dbReference type="ARBA" id="ARBA00011996"/>
    </source>
</evidence>
<evidence type="ECO:0000256" key="1">
    <source>
        <dbReference type="ARBA" id="ARBA00001946"/>
    </source>
</evidence>
<feature type="domain" description="Pyruvate phosphate dikinase AMP/ATP-binding" evidence="17">
    <location>
        <begin position="368"/>
        <end position="665"/>
    </location>
</feature>
<dbReference type="AlphaFoldDB" id="A0A6S7F132"/>
<keyword evidence="7" id="KW-0808">Transferase</keyword>
<organism evidence="18 19">
    <name type="scientific">Achromobacter anxifer</name>
    <dbReference type="NCBI Taxonomy" id="1287737"/>
    <lineage>
        <taxon>Bacteria</taxon>
        <taxon>Pseudomonadati</taxon>
        <taxon>Pseudomonadota</taxon>
        <taxon>Betaproteobacteria</taxon>
        <taxon>Burkholderiales</taxon>
        <taxon>Alcaligenaceae</taxon>
        <taxon>Achromobacter</taxon>
    </lineage>
</organism>
<evidence type="ECO:0000256" key="14">
    <source>
        <dbReference type="ARBA" id="ARBA00047700"/>
    </source>
</evidence>
<evidence type="ECO:0000256" key="15">
    <source>
        <dbReference type="SAM" id="MobiDB-lite"/>
    </source>
</evidence>
<sequence length="670" mass="73063">MTPSSAPRRPVSRRLSGLAVLAALGLLAAAGPAAQAQTARKPSPYENMARPLRPDELVVQPTDDAKRGGPAFLNQIANQAEFQQLARVYNPGTPLEIPHVLFVIDRQQGDRIYYLNTPRYSLHENFARERRLLPAGDKATLIAQYKDPQRRLLFGTLSWQRDLPGYTYEFWEGDRLTPELLKLTAQKLQASFYEPARFKANSTLHEQVAQTAGLDAVTQESLLREQTFLPLNTGAAQGRLRIVKSVDDTPDIAPTDILVLDEVPVALPPVAGLVTQRPSTLLSHVNLLAKGWRIPNAYVRDAVAALREHDGQWVELVVTSSGYQLRRIAKPETAPPPKTAARQLPKPDLSVKTIKPLSGMVTRDSRHCGVKAANLGALKSALPPAATVPDGFCIPFAQYAAFMAQLHVAERVAALEQRPDFAGDANVRRAELAALRQDIVQAQPDAALAAAWRERWQKQLQGRGVFVRSSSNSEDLPGFSGAGLYTTVPNVTQADALAQAVQTVWASVYNFEAYEARRAAGIGNDAVVMAVLVQQAAPSDSSGVMITRDPFDASRRYVTYISAKRGLGIKVVEGKRQAEQVMYSSWSKAVQVLTRSAEDTQLVPDAAGGVREVPIEGARQVLNDELVARLAAVGSQVKQRLGGTDQDIEWAAVGDKILILQARPYVDGSR</sequence>
<feature type="chain" id="PRO_5028848964" description="Phosphoenolpyruvate synthase" evidence="16">
    <location>
        <begin position="37"/>
        <end position="670"/>
    </location>
</feature>
<dbReference type="GO" id="GO:0046872">
    <property type="term" value="F:metal ion binding"/>
    <property type="evidence" value="ECO:0007669"/>
    <property type="project" value="UniProtKB-KW"/>
</dbReference>
<dbReference type="SUPFAM" id="SSF56059">
    <property type="entry name" value="Glutathione synthetase ATP-binding domain-like"/>
    <property type="match status" value="1"/>
</dbReference>
<comment type="catalytic activity">
    <reaction evidence="14">
        <text>pyruvate + ATP + H2O = phosphoenolpyruvate + AMP + phosphate + 2 H(+)</text>
        <dbReference type="Rhea" id="RHEA:11364"/>
        <dbReference type="ChEBI" id="CHEBI:15361"/>
        <dbReference type="ChEBI" id="CHEBI:15377"/>
        <dbReference type="ChEBI" id="CHEBI:15378"/>
        <dbReference type="ChEBI" id="CHEBI:30616"/>
        <dbReference type="ChEBI" id="CHEBI:43474"/>
        <dbReference type="ChEBI" id="CHEBI:58702"/>
        <dbReference type="ChEBI" id="CHEBI:456215"/>
        <dbReference type="EC" id="2.7.9.2"/>
    </reaction>
</comment>
<dbReference type="PANTHER" id="PTHR43030">
    <property type="entry name" value="PHOSPHOENOLPYRUVATE SYNTHASE"/>
    <property type="match status" value="1"/>
</dbReference>
<dbReference type="InterPro" id="IPR002192">
    <property type="entry name" value="PPDK_AMP/ATP-bd"/>
</dbReference>
<evidence type="ECO:0000256" key="9">
    <source>
        <dbReference type="ARBA" id="ARBA00022741"/>
    </source>
</evidence>
<keyword evidence="16" id="KW-0732">Signal</keyword>
<evidence type="ECO:0000256" key="6">
    <source>
        <dbReference type="ARBA" id="ARBA00021623"/>
    </source>
</evidence>
<evidence type="ECO:0000256" key="2">
    <source>
        <dbReference type="ARBA" id="ARBA00002988"/>
    </source>
</evidence>
<keyword evidence="10" id="KW-0418">Kinase</keyword>
<evidence type="ECO:0000256" key="10">
    <source>
        <dbReference type="ARBA" id="ARBA00022777"/>
    </source>
</evidence>
<keyword evidence="12" id="KW-0460">Magnesium</keyword>
<evidence type="ECO:0000256" key="3">
    <source>
        <dbReference type="ARBA" id="ARBA00004742"/>
    </source>
</evidence>
<dbReference type="RefSeq" id="WP_175211443.1">
    <property type="nucleotide sequence ID" value="NZ_CADILG010000091.1"/>
</dbReference>
<dbReference type="GO" id="GO:0005524">
    <property type="term" value="F:ATP binding"/>
    <property type="evidence" value="ECO:0007669"/>
    <property type="project" value="UniProtKB-KW"/>
</dbReference>
<proteinExistence type="inferred from homology"/>
<evidence type="ECO:0000313" key="18">
    <source>
        <dbReference type="EMBL" id="CAB3927762.1"/>
    </source>
</evidence>
<protein>
    <recommendedName>
        <fullName evidence="6">Phosphoenolpyruvate synthase</fullName>
        <ecNumber evidence="5">2.7.9.2</ecNumber>
    </recommendedName>
    <alternativeName>
        <fullName evidence="13">Pyruvate, water dikinase</fullName>
    </alternativeName>
</protein>
<feature type="signal peptide" evidence="16">
    <location>
        <begin position="1"/>
        <end position="36"/>
    </location>
</feature>
<evidence type="ECO:0000256" key="11">
    <source>
        <dbReference type="ARBA" id="ARBA00022840"/>
    </source>
</evidence>
<evidence type="ECO:0000259" key="17">
    <source>
        <dbReference type="Pfam" id="PF01326"/>
    </source>
</evidence>
<evidence type="ECO:0000256" key="13">
    <source>
        <dbReference type="ARBA" id="ARBA00033470"/>
    </source>
</evidence>
<gene>
    <name evidence="18" type="ORF">LMG26858_06071</name>
</gene>
<evidence type="ECO:0000313" key="19">
    <source>
        <dbReference type="Proteomes" id="UP000494117"/>
    </source>
</evidence>
<comment type="cofactor">
    <cofactor evidence="1">
        <name>Mg(2+)</name>
        <dbReference type="ChEBI" id="CHEBI:18420"/>
    </cofactor>
</comment>
<dbReference type="InterPro" id="IPR006319">
    <property type="entry name" value="PEP_synth"/>
</dbReference>
<evidence type="ECO:0000256" key="4">
    <source>
        <dbReference type="ARBA" id="ARBA00007837"/>
    </source>
</evidence>
<keyword evidence="19" id="KW-1185">Reference proteome</keyword>
<dbReference type="InterPro" id="IPR013815">
    <property type="entry name" value="ATP_grasp_subdomain_1"/>
</dbReference>